<dbReference type="Proteomes" id="UP000018679">
    <property type="component" value="Unassembled WGS sequence"/>
</dbReference>
<organism evidence="2 3">
    <name type="scientific">Bordetella pertussis CHLA-26</name>
    <dbReference type="NCBI Taxonomy" id="1331284"/>
    <lineage>
        <taxon>Bacteria</taxon>
        <taxon>Pseudomonadati</taxon>
        <taxon>Pseudomonadota</taxon>
        <taxon>Betaproteobacteria</taxon>
        <taxon>Burkholderiales</taxon>
        <taxon>Alcaligenaceae</taxon>
        <taxon>Bordetella</taxon>
    </lineage>
</organism>
<name>A0AAI9J1T7_BORPT</name>
<accession>A0AAI9J1T7</accession>
<sequence length="49" mass="4990">MLPLTIYNEFTNYANIPVAAALSIVLGLATWAVLYAAHSLAGARAGAGA</sequence>
<proteinExistence type="predicted"/>
<gene>
    <name evidence="2" type="ORF">L566_3652</name>
</gene>
<keyword evidence="1" id="KW-1133">Transmembrane helix</keyword>
<dbReference type="EMBL" id="AXSB02000025">
    <property type="protein sequence ID" value="ETH30706.1"/>
    <property type="molecule type" value="Genomic_DNA"/>
</dbReference>
<evidence type="ECO:0000256" key="1">
    <source>
        <dbReference type="SAM" id="Phobius"/>
    </source>
</evidence>
<comment type="caution">
    <text evidence="2">The sequence shown here is derived from an EMBL/GenBank/DDBJ whole genome shotgun (WGS) entry which is preliminary data.</text>
</comment>
<dbReference type="AlphaFoldDB" id="A0AAI9J1T7"/>
<protein>
    <submittedName>
        <fullName evidence="2">Uncharacterized protein</fullName>
    </submittedName>
</protein>
<reference evidence="2 3" key="1">
    <citation type="journal article" date="2013" name="Genome Announc.">
        <title>Genome Sequences of 28 Bordetella pertussis U.S. Outbreak Strains Dating from 2010 to 2012.</title>
        <authorList>
            <person name="Harvill E.T."/>
            <person name="Goodfield L.L."/>
            <person name="Ivanov Y."/>
            <person name="Meyer J.A."/>
            <person name="Newth C."/>
            <person name="Cassiday P."/>
            <person name="Tondella M.L."/>
            <person name="Liao P."/>
            <person name="Zimmerman J."/>
            <person name="Meert K."/>
            <person name="Wessel D."/>
            <person name="Berger J."/>
            <person name="Dean J.M."/>
            <person name="Holubkov R."/>
            <person name="Burr J."/>
            <person name="Liu T."/>
            <person name="Brinkac L."/>
            <person name="Kim M."/>
            <person name="Losada L."/>
        </authorList>
    </citation>
    <scope>NUCLEOTIDE SEQUENCE [LARGE SCALE GENOMIC DNA]</scope>
    <source>
        <strain evidence="2 3">CHLA-26</strain>
    </source>
</reference>
<evidence type="ECO:0000313" key="3">
    <source>
        <dbReference type="Proteomes" id="UP000018679"/>
    </source>
</evidence>
<keyword evidence="1" id="KW-0812">Transmembrane</keyword>
<evidence type="ECO:0000313" key="2">
    <source>
        <dbReference type="EMBL" id="ETH30706.1"/>
    </source>
</evidence>
<feature type="transmembrane region" description="Helical" evidence="1">
    <location>
        <begin position="12"/>
        <end position="34"/>
    </location>
</feature>
<keyword evidence="1" id="KW-0472">Membrane</keyword>